<evidence type="ECO:0000256" key="1">
    <source>
        <dbReference type="SAM" id="MobiDB-lite"/>
    </source>
</evidence>
<dbReference type="SMART" id="SM00382">
    <property type="entry name" value="AAA"/>
    <property type="match status" value="1"/>
</dbReference>
<accession>A0ABU4UP71</accession>
<keyword evidence="3" id="KW-0547">Nucleotide-binding</keyword>
<proteinExistence type="predicted"/>
<dbReference type="InterPro" id="IPR003593">
    <property type="entry name" value="AAA+_ATPase"/>
</dbReference>
<keyword evidence="3" id="KW-0067">ATP-binding</keyword>
<evidence type="ECO:0000313" key="3">
    <source>
        <dbReference type="EMBL" id="MDX8141231.1"/>
    </source>
</evidence>
<dbReference type="Proteomes" id="UP001285352">
    <property type="component" value="Unassembled WGS sequence"/>
</dbReference>
<keyword evidence="4" id="KW-1185">Reference proteome</keyword>
<dbReference type="GO" id="GO:0005524">
    <property type="term" value="F:ATP binding"/>
    <property type="evidence" value="ECO:0007669"/>
    <property type="project" value="UniProtKB-KW"/>
</dbReference>
<feature type="compositionally biased region" description="Basic and acidic residues" evidence="1">
    <location>
        <begin position="1"/>
        <end position="13"/>
    </location>
</feature>
<comment type="caution">
    <text evidence="3">The sequence shown here is derived from an EMBL/GenBank/DDBJ whole genome shotgun (WGS) entry which is preliminary data.</text>
</comment>
<name>A0ABU4UP71_9PSEU</name>
<feature type="domain" description="AAA+ ATPase" evidence="2">
    <location>
        <begin position="126"/>
        <end position="254"/>
    </location>
</feature>
<dbReference type="InterPro" id="IPR027417">
    <property type="entry name" value="P-loop_NTPase"/>
</dbReference>
<dbReference type="SUPFAM" id="SSF52540">
    <property type="entry name" value="P-loop containing nucleoside triphosphate hydrolases"/>
    <property type="match status" value="1"/>
</dbReference>
<sequence length="966" mass="107020">MTQHRSPDSERAIDSSGSELEVHDNSGLQLGNRNIQYNIVANGETGLNELLTETAFLPFLVVDRKYLEDQAQQPKRLYVARAPDWSDVVHGADAELRFIERDQTAELLAAVRTELLEPVARGTDRMLHSLVVLGAPGSGKTTLVRRAAAMLALSGACVIADFGVKTGRVTDSEAASYIRALDQLAAQGTPVLMLLDDPFFANSGWVDLLRRLGRPQHRGVAVLVASPDFLYQRFAHWLFEGQVVGRSFVVGRPSVAEREQLALLYDRDQPASLSDDEDLLVVAMEAATGESFGDIIRRIWTTLNGGVPVDPAVDVRHLPWQVVAFAVVCYFHGNDVLCPEVLLHEFLSNVLAERLPSYLSHELQDLVTSDGWRVFSVHTADRGFSDVRLIGSTHALVAREAWRRRPVRGLDVEGGVLDASVRVPESAPQLAELILAQEKNQVVSLASRFSRVWGAAVVAGTMETKSLCSLVRTLQPSRAARLTFRPVMRRCLNAEGSQSWLAAWQLFRLASGPTQLQDRKVLVENRLPWTLTFADLSAGPMESIEVAGRSENLREVIAERLTRALRGELPWTPDPLQVAWLLENRPSAEAVELLEPVYSWLDEHLVADESSARTGLVFKALMRLIEVNGLLDDDESTRLISDVLDWMSTTAQLNRSVLMALLAVASSADERYAERTELILRQLFEVLSTRAERNERSWASFLATLGRLGSLEVAGELVQRAWVVLRERPEGNEWAWNALLIALGRSRELAELAPGMVPEILAWLRQRPESNESAWAALVTLLWRLPVLAEQVDKVVPEVLAWLRERPERNESVWSALISLLGRVPESEDLMASIASEVIAWLWDHPEGNESTWAAMISSLGRVPELATTVVPEALAWLRERPESNESVWSALLSLLGKGAELAEMVPLILPAALVRLRDQPVGYESLWDALLSLLGRAPELAAEAAKVLPDVLVRLRNLSGPTTSE</sequence>
<protein>
    <submittedName>
        <fullName evidence="3">ATP-binding protein</fullName>
    </submittedName>
</protein>
<feature type="region of interest" description="Disordered" evidence="1">
    <location>
        <begin position="1"/>
        <end position="24"/>
    </location>
</feature>
<organism evidence="3 4">
    <name type="scientific">Lentzea sokolovensis</name>
    <dbReference type="NCBI Taxonomy" id="3095429"/>
    <lineage>
        <taxon>Bacteria</taxon>
        <taxon>Bacillati</taxon>
        <taxon>Actinomycetota</taxon>
        <taxon>Actinomycetes</taxon>
        <taxon>Pseudonocardiales</taxon>
        <taxon>Pseudonocardiaceae</taxon>
        <taxon>Lentzea</taxon>
    </lineage>
</organism>
<reference evidence="3 4" key="1">
    <citation type="submission" date="2023-11" db="EMBL/GenBank/DDBJ databases">
        <title>Lentzea sokolovensis, sp. nov., Lentzea kristufkii, sp. nov., and Lentzea miocenensis, sp. nov., rare actinobacteria from Sokolov Coal Basin, Miocene lacustrine sediment, Czech Republic.</title>
        <authorList>
            <person name="Lara A."/>
            <person name="Kotroba L."/>
            <person name="Nouioui I."/>
            <person name="Neumann-Schaal M."/>
            <person name="Mast Y."/>
            <person name="Chronakova A."/>
        </authorList>
    </citation>
    <scope>NUCLEOTIDE SEQUENCE [LARGE SCALE GENOMIC DNA]</scope>
    <source>
        <strain evidence="3 4">BCCO 10_0061</strain>
    </source>
</reference>
<evidence type="ECO:0000313" key="4">
    <source>
        <dbReference type="Proteomes" id="UP001285352"/>
    </source>
</evidence>
<dbReference type="EMBL" id="JAXAVU010000001">
    <property type="protein sequence ID" value="MDX8141231.1"/>
    <property type="molecule type" value="Genomic_DNA"/>
</dbReference>
<gene>
    <name evidence="3" type="ORF">SK854_03850</name>
</gene>
<dbReference type="InterPro" id="IPR016024">
    <property type="entry name" value="ARM-type_fold"/>
</dbReference>
<evidence type="ECO:0000259" key="2">
    <source>
        <dbReference type="SMART" id="SM00382"/>
    </source>
</evidence>
<dbReference type="SUPFAM" id="SSF48371">
    <property type="entry name" value="ARM repeat"/>
    <property type="match status" value="1"/>
</dbReference>
<dbReference type="RefSeq" id="WP_319973538.1">
    <property type="nucleotide sequence ID" value="NZ_JAXAVU010000001.1"/>
</dbReference>